<dbReference type="InterPro" id="IPR053888">
    <property type="entry name" value="MRM3-like_sub_bind"/>
</dbReference>
<reference evidence="5" key="1">
    <citation type="submission" date="2022-10" db="EMBL/GenBank/DDBJ databases">
        <authorList>
            <person name="Yu W.X."/>
        </authorList>
    </citation>
    <scope>NUCLEOTIDE SEQUENCE</scope>
    <source>
        <strain evidence="5">D04</strain>
    </source>
</reference>
<dbReference type="AlphaFoldDB" id="A0AAE3SHW6"/>
<dbReference type="PANTHER" id="PTHR43191:SF2">
    <property type="entry name" value="RRNA METHYLTRANSFERASE 3, MITOCHONDRIAL"/>
    <property type="match status" value="1"/>
</dbReference>
<gene>
    <name evidence="5" type="ORF">OM074_00665</name>
</gene>
<dbReference type="SUPFAM" id="SSF55315">
    <property type="entry name" value="L30e-like"/>
    <property type="match status" value="1"/>
</dbReference>
<keyword evidence="3" id="KW-0808">Transferase</keyword>
<comment type="similarity">
    <text evidence="1">Belongs to the class IV-like SAM-binding methyltransferase superfamily. RNA methyltransferase TrmH family.</text>
</comment>
<evidence type="ECO:0000256" key="2">
    <source>
        <dbReference type="ARBA" id="ARBA00022603"/>
    </source>
</evidence>
<proteinExistence type="inferred from homology"/>
<sequence length="252" mass="28007">MISQSKIKLINSLSKKKYRDLNQLFIAEGEKLVGDIVNSSINIKWIFATKNWIDAHKEIKADEIQECDLIQLKKISQLKNPSPVVAICKIPSAKHCDSLFGENLTIALDDIQDPGNLGTIIRLADWFGVDYIVCSNNTADAFNPKVVQATMGAISRVKVIYTNLEEFIKEAKSQNIAVYGTFLDGTSIYEKRLSGHGIIVMGNEGKGISPKIENLISDKLLIPSFSLNQEFSESLNVSTATAITLSEFRRRI</sequence>
<dbReference type="EMBL" id="JAPDPI010000001">
    <property type="protein sequence ID" value="MCW3804110.1"/>
    <property type="molecule type" value="Genomic_DNA"/>
</dbReference>
<dbReference type="Gene3D" id="3.40.1280.10">
    <property type="match status" value="1"/>
</dbReference>
<dbReference type="Pfam" id="PF22435">
    <property type="entry name" value="MRM3-like_sub_bind"/>
    <property type="match status" value="1"/>
</dbReference>
<dbReference type="GO" id="GO:0003723">
    <property type="term" value="F:RNA binding"/>
    <property type="evidence" value="ECO:0007669"/>
    <property type="project" value="InterPro"/>
</dbReference>
<dbReference type="CDD" id="cd18109">
    <property type="entry name" value="SpoU-like_RNA-MTase"/>
    <property type="match status" value="1"/>
</dbReference>
<protein>
    <submittedName>
        <fullName evidence="5">RNA methyltransferase</fullName>
    </submittedName>
</protein>
<feature type="domain" description="RNA 2-O ribose methyltransferase substrate binding" evidence="4">
    <location>
        <begin position="26"/>
        <end position="94"/>
    </location>
</feature>
<dbReference type="PANTHER" id="PTHR43191">
    <property type="entry name" value="RRNA METHYLTRANSFERASE 3"/>
    <property type="match status" value="1"/>
</dbReference>
<organism evidence="5 6">
    <name type="scientific">Plebeiibacterium marinum</name>
    <dbReference type="NCBI Taxonomy" id="2992111"/>
    <lineage>
        <taxon>Bacteria</taxon>
        <taxon>Pseudomonadati</taxon>
        <taxon>Bacteroidota</taxon>
        <taxon>Bacteroidia</taxon>
        <taxon>Marinilabiliales</taxon>
        <taxon>Marinilabiliaceae</taxon>
        <taxon>Plebeiibacterium</taxon>
    </lineage>
</organism>
<dbReference type="InterPro" id="IPR029026">
    <property type="entry name" value="tRNA_m1G_MTases_N"/>
</dbReference>
<dbReference type="InterPro" id="IPR029064">
    <property type="entry name" value="Ribosomal_eL30-like_sf"/>
</dbReference>
<evidence type="ECO:0000313" key="6">
    <source>
        <dbReference type="Proteomes" id="UP001207408"/>
    </source>
</evidence>
<evidence type="ECO:0000256" key="3">
    <source>
        <dbReference type="ARBA" id="ARBA00022679"/>
    </source>
</evidence>
<dbReference type="GO" id="GO:0006396">
    <property type="term" value="P:RNA processing"/>
    <property type="evidence" value="ECO:0007669"/>
    <property type="project" value="InterPro"/>
</dbReference>
<evidence type="ECO:0000259" key="4">
    <source>
        <dbReference type="SMART" id="SM00967"/>
    </source>
</evidence>
<dbReference type="Pfam" id="PF00588">
    <property type="entry name" value="SpoU_methylase"/>
    <property type="match status" value="1"/>
</dbReference>
<dbReference type="GO" id="GO:0008173">
    <property type="term" value="F:RNA methyltransferase activity"/>
    <property type="evidence" value="ECO:0007669"/>
    <property type="project" value="InterPro"/>
</dbReference>
<dbReference type="RefSeq" id="WP_301197333.1">
    <property type="nucleotide sequence ID" value="NZ_JAPDPI010000001.1"/>
</dbReference>
<dbReference type="InterPro" id="IPR051259">
    <property type="entry name" value="rRNA_Methyltransferase"/>
</dbReference>
<keyword evidence="6" id="KW-1185">Reference proteome</keyword>
<evidence type="ECO:0000313" key="5">
    <source>
        <dbReference type="EMBL" id="MCW3804110.1"/>
    </source>
</evidence>
<dbReference type="SUPFAM" id="SSF75217">
    <property type="entry name" value="alpha/beta knot"/>
    <property type="match status" value="1"/>
</dbReference>
<dbReference type="Gene3D" id="3.30.1330.30">
    <property type="match status" value="1"/>
</dbReference>
<comment type="caution">
    <text evidence="5">The sequence shown here is derived from an EMBL/GenBank/DDBJ whole genome shotgun (WGS) entry which is preliminary data.</text>
</comment>
<dbReference type="InterPro" id="IPR029028">
    <property type="entry name" value="Alpha/beta_knot_MTases"/>
</dbReference>
<dbReference type="GO" id="GO:0005737">
    <property type="term" value="C:cytoplasm"/>
    <property type="evidence" value="ECO:0007669"/>
    <property type="project" value="UniProtKB-ARBA"/>
</dbReference>
<name>A0AAE3SHW6_9BACT</name>
<dbReference type="GO" id="GO:0032259">
    <property type="term" value="P:methylation"/>
    <property type="evidence" value="ECO:0007669"/>
    <property type="project" value="UniProtKB-KW"/>
</dbReference>
<accession>A0AAE3SHW6</accession>
<keyword evidence="2 5" id="KW-0489">Methyltransferase</keyword>
<dbReference type="InterPro" id="IPR013123">
    <property type="entry name" value="SpoU_subst-bd"/>
</dbReference>
<dbReference type="InterPro" id="IPR001537">
    <property type="entry name" value="SpoU_MeTrfase"/>
</dbReference>
<evidence type="ECO:0000256" key="1">
    <source>
        <dbReference type="ARBA" id="ARBA00007228"/>
    </source>
</evidence>
<dbReference type="Proteomes" id="UP001207408">
    <property type="component" value="Unassembled WGS sequence"/>
</dbReference>
<dbReference type="SMART" id="SM00967">
    <property type="entry name" value="SpoU_sub_bind"/>
    <property type="match status" value="1"/>
</dbReference>